<evidence type="ECO:0000313" key="5">
    <source>
        <dbReference type="Proteomes" id="UP001381693"/>
    </source>
</evidence>
<keyword evidence="1 2" id="KW-0344">Guanine-nucleotide releasing factor</keyword>
<dbReference type="PROSITE" id="PS50009">
    <property type="entry name" value="RASGEF_CAT"/>
    <property type="match status" value="1"/>
</dbReference>
<reference evidence="4 5" key="1">
    <citation type="submission" date="2023-11" db="EMBL/GenBank/DDBJ databases">
        <title>Halocaridina rubra genome assembly.</title>
        <authorList>
            <person name="Smith C."/>
        </authorList>
    </citation>
    <scope>NUCLEOTIDE SEQUENCE [LARGE SCALE GENOMIC DNA]</scope>
    <source>
        <strain evidence="4">EP-1</strain>
        <tissue evidence="4">Whole</tissue>
    </source>
</reference>
<dbReference type="PANTHER" id="PTHR23113">
    <property type="entry name" value="GUANINE NUCLEOTIDE EXCHANGE FACTOR"/>
    <property type="match status" value="1"/>
</dbReference>
<dbReference type="GO" id="GO:0005886">
    <property type="term" value="C:plasma membrane"/>
    <property type="evidence" value="ECO:0007669"/>
    <property type="project" value="TreeGrafter"/>
</dbReference>
<organism evidence="4 5">
    <name type="scientific">Halocaridina rubra</name>
    <name type="common">Hawaiian red shrimp</name>
    <dbReference type="NCBI Taxonomy" id="373956"/>
    <lineage>
        <taxon>Eukaryota</taxon>
        <taxon>Metazoa</taxon>
        <taxon>Ecdysozoa</taxon>
        <taxon>Arthropoda</taxon>
        <taxon>Crustacea</taxon>
        <taxon>Multicrustacea</taxon>
        <taxon>Malacostraca</taxon>
        <taxon>Eumalacostraca</taxon>
        <taxon>Eucarida</taxon>
        <taxon>Decapoda</taxon>
        <taxon>Pleocyemata</taxon>
        <taxon>Caridea</taxon>
        <taxon>Atyoidea</taxon>
        <taxon>Atyidae</taxon>
        <taxon>Halocaridina</taxon>
    </lineage>
</organism>
<comment type="caution">
    <text evidence="4">The sequence shown here is derived from an EMBL/GenBank/DDBJ whole genome shotgun (WGS) entry which is preliminary data.</text>
</comment>
<gene>
    <name evidence="4" type="primary">RAPGEF4</name>
    <name evidence="4" type="ORF">SK128_015205</name>
</gene>
<sequence length="120" mass="14366">MYTEFEVLIDPSRNHRAYRIYFAKLQPPILPFTPLLMKDMTFTHEGNKTKLDGLVNFEKMHMLAQTLRTIRYCRSRPLALELPLVPKNESEIRFYVRNLQVIDNQRRLLALSQRHEPKRP</sequence>
<dbReference type="InterPro" id="IPR036964">
    <property type="entry name" value="RASGEF_cat_dom_sf"/>
</dbReference>
<dbReference type="AlphaFoldDB" id="A0AAN8WTM6"/>
<evidence type="ECO:0000256" key="1">
    <source>
        <dbReference type="ARBA" id="ARBA00022658"/>
    </source>
</evidence>
<evidence type="ECO:0000256" key="2">
    <source>
        <dbReference type="PROSITE-ProRule" id="PRU00168"/>
    </source>
</evidence>
<keyword evidence="5" id="KW-1185">Reference proteome</keyword>
<dbReference type="GO" id="GO:0005085">
    <property type="term" value="F:guanyl-nucleotide exchange factor activity"/>
    <property type="evidence" value="ECO:0007669"/>
    <property type="project" value="UniProtKB-KW"/>
</dbReference>
<feature type="domain" description="Ras-GEF" evidence="3">
    <location>
        <begin position="1"/>
        <end position="118"/>
    </location>
</feature>
<dbReference type="InterPro" id="IPR023578">
    <property type="entry name" value="Ras_GEF_dom_sf"/>
</dbReference>
<dbReference type="Pfam" id="PF00617">
    <property type="entry name" value="RasGEF"/>
    <property type="match status" value="1"/>
</dbReference>
<accession>A0AAN8WTM6</accession>
<dbReference type="EMBL" id="JAXCGZ010019408">
    <property type="protein sequence ID" value="KAK7066124.1"/>
    <property type="molecule type" value="Genomic_DNA"/>
</dbReference>
<proteinExistence type="predicted"/>
<evidence type="ECO:0000313" key="4">
    <source>
        <dbReference type="EMBL" id="KAK7066124.1"/>
    </source>
</evidence>
<dbReference type="Proteomes" id="UP001381693">
    <property type="component" value="Unassembled WGS sequence"/>
</dbReference>
<name>A0AAN8WTM6_HALRR</name>
<evidence type="ECO:0000259" key="3">
    <source>
        <dbReference type="PROSITE" id="PS50009"/>
    </source>
</evidence>
<dbReference type="GO" id="GO:0007265">
    <property type="term" value="P:Ras protein signal transduction"/>
    <property type="evidence" value="ECO:0007669"/>
    <property type="project" value="TreeGrafter"/>
</dbReference>
<dbReference type="Gene3D" id="1.10.840.10">
    <property type="entry name" value="Ras guanine-nucleotide exchange factors catalytic domain"/>
    <property type="match status" value="1"/>
</dbReference>
<dbReference type="SUPFAM" id="SSF48366">
    <property type="entry name" value="Ras GEF"/>
    <property type="match status" value="1"/>
</dbReference>
<protein>
    <submittedName>
        <fullName evidence="4">Rap guanine nucleotide exchange factor 4</fullName>
    </submittedName>
</protein>
<dbReference type="PANTHER" id="PTHR23113:SF327">
    <property type="entry name" value="EXCHANGE PROTEIN DIRECTLY ACTIVATED BY CAMP, ISOFORM E"/>
    <property type="match status" value="1"/>
</dbReference>
<dbReference type="InterPro" id="IPR008937">
    <property type="entry name" value="Ras-like_GEF"/>
</dbReference>
<dbReference type="InterPro" id="IPR001895">
    <property type="entry name" value="RASGEF_cat_dom"/>
</dbReference>